<name>A0ABW6XC87_9ACTN</name>
<accession>A0ABW6XC87</accession>
<gene>
    <name evidence="2" type="ORF">ACFY8O_26010</name>
</gene>
<dbReference type="Proteomes" id="UP001602322">
    <property type="component" value="Unassembled WGS sequence"/>
</dbReference>
<dbReference type="PANTHER" id="PTHR21310">
    <property type="entry name" value="AMINOGLYCOSIDE PHOSPHOTRANSFERASE-RELATED-RELATED"/>
    <property type="match status" value="1"/>
</dbReference>
<protein>
    <submittedName>
        <fullName evidence="2">Aminoglycoside phosphotransferase family protein</fullName>
        <ecNumber evidence="2">2.7.-.-</ecNumber>
    </submittedName>
</protein>
<dbReference type="InterPro" id="IPR002575">
    <property type="entry name" value="Aminoglycoside_PTrfase"/>
</dbReference>
<reference evidence="2 3" key="1">
    <citation type="submission" date="2024-10" db="EMBL/GenBank/DDBJ databases">
        <title>The Natural Products Discovery Center: Release of the First 8490 Sequenced Strains for Exploring Actinobacteria Biosynthetic Diversity.</title>
        <authorList>
            <person name="Kalkreuter E."/>
            <person name="Kautsar S.A."/>
            <person name="Yang D."/>
            <person name="Bader C.D."/>
            <person name="Teijaro C.N."/>
            <person name="Fluegel L."/>
            <person name="Davis C.M."/>
            <person name="Simpson J.R."/>
            <person name="Lauterbach L."/>
            <person name="Steele A.D."/>
            <person name="Gui C."/>
            <person name="Meng S."/>
            <person name="Li G."/>
            <person name="Viehrig K."/>
            <person name="Ye F."/>
            <person name="Su P."/>
            <person name="Kiefer A.F."/>
            <person name="Nichols A."/>
            <person name="Cepeda A.J."/>
            <person name="Yan W."/>
            <person name="Fan B."/>
            <person name="Jiang Y."/>
            <person name="Adhikari A."/>
            <person name="Zheng C.-J."/>
            <person name="Schuster L."/>
            <person name="Cowan T.M."/>
            <person name="Smanski M.J."/>
            <person name="Chevrette M.G."/>
            <person name="De Carvalho L.P.S."/>
            <person name="Shen B."/>
        </authorList>
    </citation>
    <scope>NUCLEOTIDE SEQUENCE [LARGE SCALE GENOMIC DNA]</scope>
    <source>
        <strain evidence="2 3">NPDC012540</strain>
    </source>
</reference>
<dbReference type="InterPro" id="IPR011009">
    <property type="entry name" value="Kinase-like_dom_sf"/>
</dbReference>
<evidence type="ECO:0000313" key="2">
    <source>
        <dbReference type="EMBL" id="MFF5899357.1"/>
    </source>
</evidence>
<dbReference type="GO" id="GO:0016740">
    <property type="term" value="F:transferase activity"/>
    <property type="evidence" value="ECO:0007669"/>
    <property type="project" value="UniProtKB-KW"/>
</dbReference>
<dbReference type="CDD" id="cd05155">
    <property type="entry name" value="APH_ChoK_like_1"/>
    <property type="match status" value="1"/>
</dbReference>
<dbReference type="PANTHER" id="PTHR21310:SF42">
    <property type="entry name" value="BIFUNCTIONAL AAC_APH"/>
    <property type="match status" value="1"/>
</dbReference>
<dbReference type="RefSeq" id="WP_387906305.1">
    <property type="nucleotide sequence ID" value="NZ_JBIBEG010000008.1"/>
</dbReference>
<evidence type="ECO:0000259" key="1">
    <source>
        <dbReference type="Pfam" id="PF01636"/>
    </source>
</evidence>
<dbReference type="EC" id="2.7.-.-" evidence="2"/>
<evidence type="ECO:0000313" key="3">
    <source>
        <dbReference type="Proteomes" id="UP001602322"/>
    </source>
</evidence>
<dbReference type="EMBL" id="JBIBEG010000008">
    <property type="protein sequence ID" value="MFF5899357.1"/>
    <property type="molecule type" value="Genomic_DNA"/>
</dbReference>
<dbReference type="Pfam" id="PF01636">
    <property type="entry name" value="APH"/>
    <property type="match status" value="1"/>
</dbReference>
<keyword evidence="3" id="KW-1185">Reference proteome</keyword>
<proteinExistence type="predicted"/>
<keyword evidence="2" id="KW-0808">Transferase</keyword>
<dbReference type="Gene3D" id="3.30.200.20">
    <property type="entry name" value="Phosphorylase Kinase, domain 1"/>
    <property type="match status" value="1"/>
</dbReference>
<feature type="domain" description="Aminoglycoside phosphotransferase" evidence="1">
    <location>
        <begin position="34"/>
        <end position="254"/>
    </location>
</feature>
<organism evidence="2 3">
    <name type="scientific">Streptomyces argenteolus</name>
    <dbReference type="NCBI Taxonomy" id="67274"/>
    <lineage>
        <taxon>Bacteria</taxon>
        <taxon>Bacillati</taxon>
        <taxon>Actinomycetota</taxon>
        <taxon>Actinomycetes</taxon>
        <taxon>Kitasatosporales</taxon>
        <taxon>Streptomycetaceae</taxon>
        <taxon>Streptomyces</taxon>
    </lineage>
</organism>
<sequence>MHAEETKTDVALVRRLLAAQFPAWADLPVEPAASHGTVNAIYRLGADLTVRLPRGEAGSNDVAAEHRWLPRLASQLPFAVPVPLAEGVPGEGYPWSWSVYGWLEGENPAVGSGRAELAADLAEFVLALRRVDTAGGPPAYRCEPLAARDTATRAALDALHGVIDTGTAATAWSEALDAPEPQGRAVWVHGDLQPGNVLVAGGRLSAVIDFGCMGVADPAVDLIPGWYLLSAGARRIFRAAVGADRATWARARGWALSVALMELSYYRTSNPVMAGTARHVIAEILAEAEAETETEAQRWT</sequence>
<dbReference type="SUPFAM" id="SSF56112">
    <property type="entry name" value="Protein kinase-like (PK-like)"/>
    <property type="match status" value="1"/>
</dbReference>
<comment type="caution">
    <text evidence="2">The sequence shown here is derived from an EMBL/GenBank/DDBJ whole genome shotgun (WGS) entry which is preliminary data.</text>
</comment>
<dbReference type="Gene3D" id="3.90.1200.10">
    <property type="match status" value="1"/>
</dbReference>
<dbReference type="InterPro" id="IPR051678">
    <property type="entry name" value="AGP_Transferase"/>
</dbReference>